<feature type="transmembrane region" description="Helical" evidence="1">
    <location>
        <begin position="2090"/>
        <end position="2112"/>
    </location>
</feature>
<evidence type="ECO:0000313" key="3">
    <source>
        <dbReference type="EMBL" id="HJC33924.1"/>
    </source>
</evidence>
<evidence type="ECO:0000256" key="1">
    <source>
        <dbReference type="SAM" id="Phobius"/>
    </source>
</evidence>
<protein>
    <submittedName>
        <fullName evidence="3">Ig-like domain-containing protein</fullName>
    </submittedName>
</protein>
<dbReference type="SUPFAM" id="SSF49373">
    <property type="entry name" value="Invasin/intimin cell-adhesion fragments"/>
    <property type="match status" value="2"/>
</dbReference>
<keyword evidence="1" id="KW-0812">Transmembrane</keyword>
<organism evidence="3 4">
    <name type="scientific">Candidatus Mediterraneibacter faecipullorum</name>
    <dbReference type="NCBI Taxonomy" id="2838670"/>
    <lineage>
        <taxon>Bacteria</taxon>
        <taxon>Bacillati</taxon>
        <taxon>Bacillota</taxon>
        <taxon>Clostridia</taxon>
        <taxon>Lachnospirales</taxon>
        <taxon>Lachnospiraceae</taxon>
        <taxon>Mediterraneibacter</taxon>
    </lineage>
</organism>
<proteinExistence type="predicted"/>
<comment type="caution">
    <text evidence="3">The sequence shown here is derived from an EMBL/GenBank/DDBJ whole genome shotgun (WGS) entry which is preliminary data.</text>
</comment>
<keyword evidence="1" id="KW-0472">Membrane</keyword>
<name>A0A9D2NN27_9FIRM</name>
<dbReference type="InterPro" id="IPR003343">
    <property type="entry name" value="Big_2"/>
</dbReference>
<dbReference type="EMBL" id="DWWO01000063">
    <property type="protein sequence ID" value="HJC33924.1"/>
    <property type="molecule type" value="Genomic_DNA"/>
</dbReference>
<sequence>MKKSRNMKERIFALLLALTMITGLMPQNMMVAKAADNVEVEIQVVDSKDNTSLSQFDMSLQKKESQLEPIRIDEEDKDPTSGKYLVTLEEGATYSYTVKTDKNGYTEKTDEFTVNKTTDAVSIKMEQNNIAVEPSTLDLKVGQDETLVVTNPISGLTYRWSSDNSEITTVDNNGNVKAVKAGETTINVSGKNKTTQIPVKVTKYDTSVQLTIEPESGMDKSEVKLTAEVEEGNKPVDEGSATFSLNGVVIGSSEVNSGKAEYTHKLSDGEYLSGQVKFKVTYSGTDKFAESSKEVEKTYASTSDITVSAEDLTDNSIVFDPEQTTQFQLKVENDQGRDLEYLSLDSNVAEVSNIGVVTVKEPGDIAIQVTAKATDGYNTSVVTFTGVAQQKLTLADLDWQSAPNVSKVYDQTADIEIEVGIPEGKQVNNNAVTYTFSGKFSNPDVGQNKDITISGSKPVSTDGNACYYNLDMSEEYQVTGKGAVTAREVKLSITKDVTLSYGQNLKTVVEAGTYAAVTDLVSAEKVEENRGFFENEAQYYDFAATLKALAPDQEYYVGTYTGAVIPGTVEYEKGNASDNGIVTTAGVEVGNYKFVQDVVKDLIVERQKLSDGDILNAIEWGEINSTTLGLDNQGNKVTEDAVIDKIYAKNSSTLQLLIKKSSALSGYYDQVLIQLPGSQAFESAQNGITLPADMPEGLLSGVKICLSNSASDDTYTENSNRVKGNNFDHIYIDNSAPEVEFDGDLKETALSVMTGNITFGFFQNAAFTQSITVTEKPDGDDKVGFDPGDVEYYVWKLSTDEGKSDYTSVIAEDLAADTVRNKIDGLTEDDWTAVVDYQIPFSGDKEAIEEGYYVLFVRVTDRIDNGEVYASNGMVFDVQAPVVTVTGCDQDLYNEDVEYSVNIQDPIDSTSAISKLEVTVTKTESGKQAETPDATSETYDKDVEKTYVDSYTIDFSQDDYELNELGDWQSLTVKGKVTANKNVSTDVKLEIKAYDNAGNCDEDSVVIKEFQIDKKAPEINVSFNNNGVRNDIYFKDARVMTISYTERNLDVDDLSFDISLDGVTYDDQTLDEMIRLVEEYGKGYILSVVSGTADNPLEVENVNTDKMTSVLKLRFDHDKAQGEDARFSIVPSCVDKAENENEIPVKYAQETEAGESFVIDKKEPTVSEVTYKNETGSVEPKNSLLPDDEKEYSQSAVEATVKINEKNFRLDNGEFSSENTQFDFSATSGTDSADQVVTISDYLAAANKGGDWTQNNSVWTSKVEMFMFDTDANYSFGFKYYDLAGNEAIYDPHYFTVDKTAPDGDIELDSSRDIGLAEFLNMITFNIFKKTTYDIGLTGSDATSGVASIEYIYPENSFSTEEEMKQATGWTTCVTGNPEGVNSVLSGNFSVGPNRQFVVYEKITDYAGNVTYRYPSNGIVADNELPQISITELNAGDARNGIYNEDIHLRITAEDPIAGDTYSGLEHVWYKVTVAGNTSYSETIHLLDLRENDAEKYQSPEKRTFTRDITIPASENYNSNDIKVQAFVTDFSQNTEESDVMSLKMDITDPTIDVTYDLNSPLNERYYNATRTATVTVTERNFDPSAVRFNITNTDGTQPSISGWSHSSNSGVSDSATHTCTVTFAADGDYTFTLNTTDLAGNDSNYTRVDEFTIDQTDPTIQVSYDNNNDAEPGYFNADRTATITVTEHNFNAAEVNTAITASLEGRGVSTPGLGGWSTRGDVHTASVTFSADADYTFDVDYTDLAGNAAADYEQDSFTVDQTAPELEFFDIEDKSANNDVVAPGVRYSDNNYTENGVEITLEGANHGEMALDGDRSSIPNGESIKMADFERTKENDDLYTMTAVITDRAGNETEDSVIFSVNRFGSVFVLSDDTQELVDKYYTNEEQDLVVTEINVDSLVFNGISYGRDGELVDLEAGTDYEVKASGSEVSWKQYDYTINKENFEKEGNYTVTIDSEDRATNVGNSRAKGCDIEFAIDKTAPTVVITGIENGEQYRANTRDITVNAADNIAMGDVGVYVGNNDEPAQTFDAKDIQAAGGELTYTMNSSNSRQDIKAVATDAAGNTAEAEITRVLLTSNLFVQFYSNTPLLVGTIVGVVVIAGGLLWFFLIFKRKKDEEQANK</sequence>
<feature type="domain" description="BIG2" evidence="2">
    <location>
        <begin position="126"/>
        <end position="200"/>
    </location>
</feature>
<dbReference type="Gene3D" id="2.60.40.1080">
    <property type="match status" value="2"/>
</dbReference>
<dbReference type="InterPro" id="IPR008964">
    <property type="entry name" value="Invasin/intimin_cell_adhesion"/>
</dbReference>
<dbReference type="Gene3D" id="2.60.40.10">
    <property type="entry name" value="Immunoglobulins"/>
    <property type="match status" value="2"/>
</dbReference>
<keyword evidence="1" id="KW-1133">Transmembrane helix</keyword>
<dbReference type="Pfam" id="PF02368">
    <property type="entry name" value="Big_2"/>
    <property type="match status" value="2"/>
</dbReference>
<reference evidence="3" key="1">
    <citation type="journal article" date="2021" name="PeerJ">
        <title>Extensive microbial diversity within the chicken gut microbiome revealed by metagenomics and culture.</title>
        <authorList>
            <person name="Gilroy R."/>
            <person name="Ravi A."/>
            <person name="Getino M."/>
            <person name="Pursley I."/>
            <person name="Horton D.L."/>
            <person name="Alikhan N.F."/>
            <person name="Baker D."/>
            <person name="Gharbi K."/>
            <person name="Hall N."/>
            <person name="Watson M."/>
            <person name="Adriaenssens E.M."/>
            <person name="Foster-Nyarko E."/>
            <person name="Jarju S."/>
            <person name="Secka A."/>
            <person name="Antonio M."/>
            <person name="Oren A."/>
            <person name="Chaudhuri R.R."/>
            <person name="La Ragione R."/>
            <person name="Hildebrand F."/>
            <person name="Pallen M.J."/>
        </authorList>
    </citation>
    <scope>NUCLEOTIDE SEQUENCE</scope>
    <source>
        <strain evidence="3">ChiW19-954</strain>
    </source>
</reference>
<dbReference type="InterPro" id="IPR013783">
    <property type="entry name" value="Ig-like_fold"/>
</dbReference>
<reference evidence="3" key="2">
    <citation type="submission" date="2021-04" db="EMBL/GenBank/DDBJ databases">
        <authorList>
            <person name="Gilroy R."/>
        </authorList>
    </citation>
    <scope>NUCLEOTIDE SEQUENCE</scope>
    <source>
        <strain evidence="3">ChiW19-954</strain>
    </source>
</reference>
<dbReference type="SMART" id="SM00635">
    <property type="entry name" value="BID_2"/>
    <property type="match status" value="2"/>
</dbReference>
<accession>A0A9D2NN27</accession>
<evidence type="ECO:0000313" key="4">
    <source>
        <dbReference type="Proteomes" id="UP000823890"/>
    </source>
</evidence>
<feature type="domain" description="BIG2" evidence="2">
    <location>
        <begin position="306"/>
        <end position="383"/>
    </location>
</feature>
<dbReference type="Proteomes" id="UP000823890">
    <property type="component" value="Unassembled WGS sequence"/>
</dbReference>
<gene>
    <name evidence="3" type="ORF">H9758_04945</name>
</gene>
<evidence type="ECO:0000259" key="2">
    <source>
        <dbReference type="SMART" id="SM00635"/>
    </source>
</evidence>